<dbReference type="PANTHER" id="PTHR11012">
    <property type="entry name" value="PROTEIN KINASE-LIKE DOMAIN-CONTAINING"/>
    <property type="match status" value="1"/>
</dbReference>
<dbReference type="InterPro" id="IPR011009">
    <property type="entry name" value="Kinase-like_dom_sf"/>
</dbReference>
<dbReference type="Proteomes" id="UP001211907">
    <property type="component" value="Unassembled WGS sequence"/>
</dbReference>
<gene>
    <name evidence="1" type="ORF">HK100_009601</name>
</gene>
<dbReference type="Pfam" id="PF02958">
    <property type="entry name" value="EcKL"/>
    <property type="match status" value="1"/>
</dbReference>
<dbReference type="PANTHER" id="PTHR11012:SF30">
    <property type="entry name" value="PROTEIN KINASE-LIKE DOMAIN-CONTAINING"/>
    <property type="match status" value="1"/>
</dbReference>
<keyword evidence="2" id="KW-1185">Reference proteome</keyword>
<evidence type="ECO:0008006" key="3">
    <source>
        <dbReference type="Google" id="ProtNLM"/>
    </source>
</evidence>
<dbReference type="AlphaFoldDB" id="A0AAD5T5T7"/>
<reference evidence="1" key="1">
    <citation type="submission" date="2020-05" db="EMBL/GenBank/DDBJ databases">
        <title>Phylogenomic resolution of chytrid fungi.</title>
        <authorList>
            <person name="Stajich J.E."/>
            <person name="Amses K."/>
            <person name="Simmons R."/>
            <person name="Seto K."/>
            <person name="Myers J."/>
            <person name="Bonds A."/>
            <person name="Quandt C.A."/>
            <person name="Barry K."/>
            <person name="Liu P."/>
            <person name="Grigoriev I."/>
            <person name="Longcore J.E."/>
            <person name="James T.Y."/>
        </authorList>
    </citation>
    <scope>NUCLEOTIDE SEQUENCE</scope>
    <source>
        <strain evidence="1">JEL0513</strain>
    </source>
</reference>
<proteinExistence type="predicted"/>
<protein>
    <recommendedName>
        <fullName evidence="3">Aminoglycoside phosphotransferase domain-containing protein</fullName>
    </recommendedName>
</protein>
<dbReference type="EMBL" id="JADGJH010000498">
    <property type="protein sequence ID" value="KAJ3127683.1"/>
    <property type="molecule type" value="Genomic_DNA"/>
</dbReference>
<evidence type="ECO:0000313" key="2">
    <source>
        <dbReference type="Proteomes" id="UP001211907"/>
    </source>
</evidence>
<name>A0AAD5T5T7_9FUNG</name>
<dbReference type="SUPFAM" id="SSF56112">
    <property type="entry name" value="Protein kinase-like (PK-like)"/>
    <property type="match status" value="1"/>
</dbReference>
<comment type="caution">
    <text evidence="1">The sequence shown here is derived from an EMBL/GenBank/DDBJ whole genome shotgun (WGS) entry which is preliminary data.</text>
</comment>
<dbReference type="Gene3D" id="3.90.1200.10">
    <property type="match status" value="1"/>
</dbReference>
<accession>A0AAD5T5T7</accession>
<dbReference type="InterPro" id="IPR004119">
    <property type="entry name" value="EcKL"/>
</dbReference>
<sequence>MVEIKDFEDVEWARTNLSLPNIQSVELTSTSGTGGLGGAALHRMIITLLDANTSNSKLHLMLKSGVSQDGRTREAFFYKAIRDRNPQFAFLSACVIPTVYVFGDMATGTKHIIMDDLTASGFVQCGSFYGACSPHNWNKNLQELTNTATETERRTLTHLITINAFKAAAKIHARSWNSYVLLADKNVSWLRAFEWYNGSGETSWQASQEYAASAWRKTNSSTTTKTVKFDPHLIACMNASFSKTSWTGFQTRIKTNPFSLVHGDYHPANLMFRRADDALMVLDWEVVGLGSGPQDVAQYLISHMYPEERRMWEMEFLQAYYDTLVGDGVDGYSFEDCRRDYVAGGVARWVWLLGLLTILCPDEWVQFFQDQLLAFIVDHGVTPDNIEMPRV</sequence>
<organism evidence="1 2">
    <name type="scientific">Physocladia obscura</name>
    <dbReference type="NCBI Taxonomy" id="109957"/>
    <lineage>
        <taxon>Eukaryota</taxon>
        <taxon>Fungi</taxon>
        <taxon>Fungi incertae sedis</taxon>
        <taxon>Chytridiomycota</taxon>
        <taxon>Chytridiomycota incertae sedis</taxon>
        <taxon>Chytridiomycetes</taxon>
        <taxon>Chytridiales</taxon>
        <taxon>Chytriomycetaceae</taxon>
        <taxon>Physocladia</taxon>
    </lineage>
</organism>
<evidence type="ECO:0000313" key="1">
    <source>
        <dbReference type="EMBL" id="KAJ3127683.1"/>
    </source>
</evidence>